<dbReference type="HAMAP" id="MF_00514">
    <property type="entry name" value="Ribosomal_bL35"/>
    <property type="match status" value="1"/>
</dbReference>
<dbReference type="PRINTS" id="PR00064">
    <property type="entry name" value="RIBOSOMALL35"/>
</dbReference>
<dbReference type="SUPFAM" id="SSF143034">
    <property type="entry name" value="L35p-like"/>
    <property type="match status" value="1"/>
</dbReference>
<dbReference type="PANTHER" id="PTHR33343:SF1">
    <property type="entry name" value="LARGE RIBOSOMAL SUBUNIT PROTEIN BL35M"/>
    <property type="match status" value="1"/>
</dbReference>
<dbReference type="GO" id="GO:0006412">
    <property type="term" value="P:translation"/>
    <property type="evidence" value="ECO:0007669"/>
    <property type="project" value="UniProtKB-UniRule"/>
</dbReference>
<keyword evidence="6" id="KW-0150">Chloroplast</keyword>
<organism evidence="6">
    <name type="scientific">Polysiphonia sp</name>
    <dbReference type="NCBI Taxonomy" id="1967842"/>
    <lineage>
        <taxon>Eukaryota</taxon>
        <taxon>Rhodophyta</taxon>
        <taxon>Florideophyceae</taxon>
        <taxon>Rhodymeniophycidae</taxon>
        <taxon>Ceramiales</taxon>
        <taxon>Rhodomelaceae</taxon>
        <taxon>Polysiphonioideae</taxon>
        <taxon>Polysiphonia</taxon>
    </lineage>
</organism>
<dbReference type="FunFam" id="4.10.410.60:FF:000001">
    <property type="entry name" value="50S ribosomal protein L35"/>
    <property type="match status" value="1"/>
</dbReference>
<sequence length="66" mass="7800">MYKLKTKKSLDKRFRVTSSGKLLKRKSYKSHLLQKKSSRRKRRLCKVSVVKLSDISNFINGLPYLN</sequence>
<name>A0A1Z1MTY3_9FLOR</name>
<evidence type="ECO:0000256" key="3">
    <source>
        <dbReference type="ARBA" id="ARBA00023274"/>
    </source>
</evidence>
<proteinExistence type="inferred from homology"/>
<evidence type="ECO:0000256" key="2">
    <source>
        <dbReference type="ARBA" id="ARBA00022980"/>
    </source>
</evidence>
<accession>A0A1Z1MTY3</accession>
<evidence type="ECO:0000313" key="6">
    <source>
        <dbReference type="EMBL" id="ARW69339.1"/>
    </source>
</evidence>
<dbReference type="Gene3D" id="4.10.410.60">
    <property type="match status" value="1"/>
</dbReference>
<gene>
    <name evidence="5 6" type="primary">rpl35</name>
</gene>
<dbReference type="InterPro" id="IPR001706">
    <property type="entry name" value="Ribosomal_bL35"/>
</dbReference>
<dbReference type="EMBL" id="MF101456">
    <property type="protein sequence ID" value="ARW69339.1"/>
    <property type="molecule type" value="Genomic_DNA"/>
</dbReference>
<dbReference type="GO" id="GO:0009507">
    <property type="term" value="C:chloroplast"/>
    <property type="evidence" value="ECO:0007669"/>
    <property type="project" value="UniProtKB-SubCell"/>
</dbReference>
<dbReference type="GO" id="GO:0003735">
    <property type="term" value="F:structural constituent of ribosome"/>
    <property type="evidence" value="ECO:0007669"/>
    <property type="project" value="InterPro"/>
</dbReference>
<comment type="similarity">
    <text evidence="1 5">Belongs to the bacterial ribosomal protein bL35 family.</text>
</comment>
<protein>
    <recommendedName>
        <fullName evidence="4 5">Large ribosomal subunit protein bL35c</fullName>
    </recommendedName>
</protein>
<dbReference type="InterPro" id="IPR021137">
    <property type="entry name" value="Ribosomal_bL35-like"/>
</dbReference>
<evidence type="ECO:0000256" key="1">
    <source>
        <dbReference type="ARBA" id="ARBA00006598"/>
    </source>
</evidence>
<reference evidence="6" key="1">
    <citation type="journal article" date="2017" name="J. Phycol.">
        <title>Analysis of chloroplast genomes and a supermatrix inform reclassification of the Rhodomelaceae (Rhodophyta).</title>
        <authorList>
            <person name="Diaz-Tapia P."/>
            <person name="Maggs C.A."/>
            <person name="West J.A."/>
            <person name="Verbruggen H."/>
        </authorList>
    </citation>
    <scope>NUCLEOTIDE SEQUENCE</scope>
    <source>
        <strain evidence="6">PD1760</strain>
    </source>
</reference>
<dbReference type="InterPro" id="IPR018265">
    <property type="entry name" value="Ribosomal_bL35_CS"/>
</dbReference>
<dbReference type="PROSITE" id="PS00936">
    <property type="entry name" value="RIBOSOMAL_L35"/>
    <property type="match status" value="1"/>
</dbReference>
<dbReference type="InterPro" id="IPR037229">
    <property type="entry name" value="Ribosomal_bL35_sf"/>
</dbReference>
<dbReference type="Pfam" id="PF01632">
    <property type="entry name" value="Ribosomal_L35p"/>
    <property type="match status" value="1"/>
</dbReference>
<keyword evidence="2 5" id="KW-0689">Ribosomal protein</keyword>
<keyword evidence="3 5" id="KW-0687">Ribonucleoprotein</keyword>
<geneLocation type="chloroplast" evidence="6"/>
<comment type="subcellular location">
    <subcellularLocation>
        <location evidence="5">Plastid</location>
        <location evidence="5">Chloroplast</location>
    </subcellularLocation>
</comment>
<dbReference type="NCBIfam" id="TIGR00001">
    <property type="entry name" value="rpmI_bact"/>
    <property type="match status" value="1"/>
</dbReference>
<keyword evidence="6" id="KW-0934">Plastid</keyword>
<evidence type="ECO:0000256" key="5">
    <source>
        <dbReference type="HAMAP-Rule" id="MF_00514"/>
    </source>
</evidence>
<dbReference type="AlphaFoldDB" id="A0A1Z1MTY3"/>
<dbReference type="PANTHER" id="PTHR33343">
    <property type="entry name" value="54S RIBOSOMAL PROTEIN BL35M"/>
    <property type="match status" value="1"/>
</dbReference>
<dbReference type="GO" id="GO:0015934">
    <property type="term" value="C:large ribosomal subunit"/>
    <property type="evidence" value="ECO:0007669"/>
    <property type="project" value="TreeGrafter"/>
</dbReference>
<evidence type="ECO:0000256" key="4">
    <source>
        <dbReference type="ARBA" id="ARBA00072523"/>
    </source>
</evidence>